<accession>A0A9N7U1J0</accession>
<name>A0A9N7U1J0_PLEPL</name>
<keyword evidence="3" id="KW-1185">Reference proteome</keyword>
<organism evidence="2 3">
    <name type="scientific">Pleuronectes platessa</name>
    <name type="common">European plaice</name>
    <dbReference type="NCBI Taxonomy" id="8262"/>
    <lineage>
        <taxon>Eukaryota</taxon>
        <taxon>Metazoa</taxon>
        <taxon>Chordata</taxon>
        <taxon>Craniata</taxon>
        <taxon>Vertebrata</taxon>
        <taxon>Euteleostomi</taxon>
        <taxon>Actinopterygii</taxon>
        <taxon>Neopterygii</taxon>
        <taxon>Teleostei</taxon>
        <taxon>Neoteleostei</taxon>
        <taxon>Acanthomorphata</taxon>
        <taxon>Carangaria</taxon>
        <taxon>Pleuronectiformes</taxon>
        <taxon>Pleuronectoidei</taxon>
        <taxon>Pleuronectidae</taxon>
        <taxon>Pleuronectes</taxon>
    </lineage>
</organism>
<evidence type="ECO:0000313" key="2">
    <source>
        <dbReference type="EMBL" id="CAB1422800.1"/>
    </source>
</evidence>
<protein>
    <submittedName>
        <fullName evidence="2">Uncharacterized protein</fullName>
    </submittedName>
</protein>
<feature type="region of interest" description="Disordered" evidence="1">
    <location>
        <begin position="1"/>
        <end position="61"/>
    </location>
</feature>
<dbReference type="Proteomes" id="UP001153269">
    <property type="component" value="Unassembled WGS sequence"/>
</dbReference>
<evidence type="ECO:0000256" key="1">
    <source>
        <dbReference type="SAM" id="MobiDB-lite"/>
    </source>
</evidence>
<proteinExistence type="predicted"/>
<sequence length="123" mass="14258">PRDQRRSLAISQREPLIPHRSARDTAAPRTPREAPQSSSRASGERERAGEREHAEEGRWSNAAVPRHTNIVITRSRPRLHFTSSVSNLLELFAFHENLKESGFLVYQKLRELIYDQSRRVKFT</sequence>
<feature type="non-terminal residue" evidence="2">
    <location>
        <position position="1"/>
    </location>
</feature>
<gene>
    <name evidence="2" type="ORF">PLEPLA_LOCUS10718</name>
</gene>
<dbReference type="AlphaFoldDB" id="A0A9N7U1J0"/>
<dbReference type="EMBL" id="CADEAL010000613">
    <property type="protein sequence ID" value="CAB1422800.1"/>
    <property type="molecule type" value="Genomic_DNA"/>
</dbReference>
<evidence type="ECO:0000313" key="3">
    <source>
        <dbReference type="Proteomes" id="UP001153269"/>
    </source>
</evidence>
<comment type="caution">
    <text evidence="2">The sequence shown here is derived from an EMBL/GenBank/DDBJ whole genome shotgun (WGS) entry which is preliminary data.</text>
</comment>
<reference evidence="2" key="1">
    <citation type="submission" date="2020-03" db="EMBL/GenBank/DDBJ databases">
        <authorList>
            <person name="Weist P."/>
        </authorList>
    </citation>
    <scope>NUCLEOTIDE SEQUENCE</scope>
</reference>
<feature type="compositionally biased region" description="Basic and acidic residues" evidence="1">
    <location>
        <begin position="42"/>
        <end position="58"/>
    </location>
</feature>